<dbReference type="InterPro" id="IPR020846">
    <property type="entry name" value="MFS_dom"/>
</dbReference>
<evidence type="ECO:0000256" key="5">
    <source>
        <dbReference type="ARBA" id="ARBA00023136"/>
    </source>
</evidence>
<dbReference type="PROSITE" id="PS50850">
    <property type="entry name" value="MFS"/>
    <property type="match status" value="1"/>
</dbReference>
<dbReference type="EMBL" id="DSDY01000167">
    <property type="protein sequence ID" value="HDS11078.1"/>
    <property type="molecule type" value="Genomic_DNA"/>
</dbReference>
<dbReference type="CDD" id="cd17370">
    <property type="entry name" value="MFS_MJ1317_like"/>
    <property type="match status" value="1"/>
</dbReference>
<evidence type="ECO:0000256" key="3">
    <source>
        <dbReference type="ARBA" id="ARBA00022692"/>
    </source>
</evidence>
<feature type="transmembrane region" description="Helical" evidence="6">
    <location>
        <begin position="76"/>
        <end position="109"/>
    </location>
</feature>
<evidence type="ECO:0000313" key="8">
    <source>
        <dbReference type="EMBL" id="HDS11078.1"/>
    </source>
</evidence>
<accession>A0A7C1E9U1</accession>
<dbReference type="GO" id="GO:0022857">
    <property type="term" value="F:transmembrane transporter activity"/>
    <property type="evidence" value="ECO:0007669"/>
    <property type="project" value="InterPro"/>
</dbReference>
<feature type="transmembrane region" description="Helical" evidence="6">
    <location>
        <begin position="308"/>
        <end position="328"/>
    </location>
</feature>
<dbReference type="InterPro" id="IPR036259">
    <property type="entry name" value="MFS_trans_sf"/>
</dbReference>
<organism evidence="8">
    <name type="scientific">Fervidicoccus fontis</name>
    <dbReference type="NCBI Taxonomy" id="683846"/>
    <lineage>
        <taxon>Archaea</taxon>
        <taxon>Thermoproteota</taxon>
        <taxon>Thermoprotei</taxon>
        <taxon>Fervidicoccales</taxon>
        <taxon>Fervidicoccaceae</taxon>
        <taxon>Fervidicoccus</taxon>
    </lineage>
</organism>
<proteinExistence type="predicted"/>
<feature type="transmembrane region" description="Helical" evidence="6">
    <location>
        <begin position="45"/>
        <end position="64"/>
    </location>
</feature>
<feature type="transmembrane region" description="Helical" evidence="6">
    <location>
        <begin position="220"/>
        <end position="243"/>
    </location>
</feature>
<dbReference type="InterPro" id="IPR052425">
    <property type="entry name" value="Uncharacterized_MFS-type"/>
</dbReference>
<sequence>MRNNKKDFYILIILFGVVSLLADVVYEGARSISGDYINYLKGPAIAAGLIGAGELLGYGFRFVSGVFSLKFRSEKFLWAIVFVGYAIQAVFIPLLAFTGSWGIAVILYLLERVGKGLRTPARDALLAEVSKSVGRGLGFGIHEVLDQLGAITGPLLVGLTYSYGGYRPAFLILAVPGALNLLTLFYLMKKYYLLKPATVEDTQKYGGNASDLTISDRNALLYFLFVAFISIGFIHWSIISYYMSYELGKNASEIAYLYSIAMLADALIAIPIGVLFDKNGLRTLLLVPSLALFLPVFLVLATSTLLRVLSAIVFGLVMSAFETILRSAIPLFVVKEKLAYVYGVFGLIQGTSWFAGSMIISYLYQTYGKITAFIYLPIPATMISLVLLLVITKKE</sequence>
<feature type="transmembrane region" description="Helical" evidence="6">
    <location>
        <begin position="255"/>
        <end position="276"/>
    </location>
</feature>
<feature type="transmembrane region" description="Helical" evidence="6">
    <location>
        <begin position="169"/>
        <end position="188"/>
    </location>
</feature>
<keyword evidence="5 6" id="KW-0472">Membrane</keyword>
<feature type="transmembrane region" description="Helical" evidence="6">
    <location>
        <begin position="340"/>
        <end position="364"/>
    </location>
</feature>
<dbReference type="Pfam" id="PF07690">
    <property type="entry name" value="MFS_1"/>
    <property type="match status" value="1"/>
</dbReference>
<dbReference type="InterPro" id="IPR011701">
    <property type="entry name" value="MFS"/>
</dbReference>
<dbReference type="Gene3D" id="1.20.1250.20">
    <property type="entry name" value="MFS general substrate transporter like domains"/>
    <property type="match status" value="2"/>
</dbReference>
<evidence type="ECO:0000256" key="1">
    <source>
        <dbReference type="ARBA" id="ARBA00004651"/>
    </source>
</evidence>
<feature type="transmembrane region" description="Helical" evidence="6">
    <location>
        <begin position="370"/>
        <end position="391"/>
    </location>
</feature>
<evidence type="ECO:0000256" key="4">
    <source>
        <dbReference type="ARBA" id="ARBA00022989"/>
    </source>
</evidence>
<name>A0A7C1E9U1_9CREN</name>
<feature type="domain" description="Major facilitator superfamily (MFS) profile" evidence="7">
    <location>
        <begin position="1"/>
        <end position="395"/>
    </location>
</feature>
<keyword evidence="4 6" id="KW-1133">Transmembrane helix</keyword>
<gene>
    <name evidence="8" type="ORF">ENO04_05655</name>
</gene>
<keyword evidence="2" id="KW-1003">Cell membrane</keyword>
<dbReference type="PANTHER" id="PTHR42688">
    <property type="entry name" value="CONSERVED PROTEIN"/>
    <property type="match status" value="1"/>
</dbReference>
<dbReference type="PANTHER" id="PTHR42688:SF1">
    <property type="entry name" value="BLR5212 PROTEIN"/>
    <property type="match status" value="1"/>
</dbReference>
<dbReference type="GO" id="GO:0005886">
    <property type="term" value="C:plasma membrane"/>
    <property type="evidence" value="ECO:0007669"/>
    <property type="project" value="UniProtKB-SubCell"/>
</dbReference>
<evidence type="ECO:0000256" key="2">
    <source>
        <dbReference type="ARBA" id="ARBA00022475"/>
    </source>
</evidence>
<evidence type="ECO:0000259" key="7">
    <source>
        <dbReference type="PROSITE" id="PS50850"/>
    </source>
</evidence>
<reference evidence="8" key="1">
    <citation type="journal article" date="2020" name="mSystems">
        <title>Genome- and Community-Level Interaction Insights into Carbon Utilization and Element Cycling Functions of Hydrothermarchaeota in Hydrothermal Sediment.</title>
        <authorList>
            <person name="Zhou Z."/>
            <person name="Liu Y."/>
            <person name="Xu W."/>
            <person name="Pan J."/>
            <person name="Luo Z.H."/>
            <person name="Li M."/>
        </authorList>
    </citation>
    <scope>NUCLEOTIDE SEQUENCE [LARGE SCALE GENOMIC DNA]</scope>
    <source>
        <strain evidence="8">SpSt-123</strain>
    </source>
</reference>
<comment type="caution">
    <text evidence="8">The sequence shown here is derived from an EMBL/GenBank/DDBJ whole genome shotgun (WGS) entry which is preliminary data.</text>
</comment>
<keyword evidence="3 6" id="KW-0812">Transmembrane</keyword>
<dbReference type="AlphaFoldDB" id="A0A7C1E9U1"/>
<dbReference type="SUPFAM" id="SSF103473">
    <property type="entry name" value="MFS general substrate transporter"/>
    <property type="match status" value="1"/>
</dbReference>
<feature type="transmembrane region" description="Helical" evidence="6">
    <location>
        <begin position="7"/>
        <end position="25"/>
    </location>
</feature>
<protein>
    <submittedName>
        <fullName evidence="8">MFS transporter</fullName>
    </submittedName>
</protein>
<evidence type="ECO:0000256" key="6">
    <source>
        <dbReference type="SAM" id="Phobius"/>
    </source>
</evidence>
<feature type="transmembrane region" description="Helical" evidence="6">
    <location>
        <begin position="283"/>
        <end position="302"/>
    </location>
</feature>
<comment type="subcellular location">
    <subcellularLocation>
        <location evidence="1">Cell membrane</location>
        <topology evidence="1">Multi-pass membrane protein</topology>
    </subcellularLocation>
</comment>